<evidence type="ECO:0000259" key="12">
    <source>
        <dbReference type="PROSITE" id="PS51195"/>
    </source>
</evidence>
<feature type="compositionally biased region" description="Basic and acidic residues" evidence="9">
    <location>
        <begin position="772"/>
        <end position="785"/>
    </location>
</feature>
<dbReference type="InterPro" id="IPR014001">
    <property type="entry name" value="Helicase_ATP-bd"/>
</dbReference>
<protein>
    <recommendedName>
        <fullName evidence="7">ATP-dependent RNA helicase</fullName>
        <ecNumber evidence="7">3.6.4.13</ecNumber>
    </recommendedName>
</protein>
<organism evidence="13 14">
    <name type="scientific">Trichonephila clavata</name>
    <name type="common">Joro spider</name>
    <name type="synonym">Nephila clavata</name>
    <dbReference type="NCBI Taxonomy" id="2740835"/>
    <lineage>
        <taxon>Eukaryota</taxon>
        <taxon>Metazoa</taxon>
        <taxon>Ecdysozoa</taxon>
        <taxon>Arthropoda</taxon>
        <taxon>Chelicerata</taxon>
        <taxon>Arachnida</taxon>
        <taxon>Araneae</taxon>
        <taxon>Araneomorphae</taxon>
        <taxon>Entelegynae</taxon>
        <taxon>Araneoidea</taxon>
        <taxon>Nephilidae</taxon>
        <taxon>Trichonephila</taxon>
    </lineage>
</organism>
<feature type="short sequence motif" description="Q motif" evidence="6">
    <location>
        <begin position="55"/>
        <end position="83"/>
    </location>
</feature>
<keyword evidence="8" id="KW-0175">Coiled coil</keyword>
<feature type="compositionally biased region" description="Low complexity" evidence="9">
    <location>
        <begin position="721"/>
        <end position="731"/>
    </location>
</feature>
<evidence type="ECO:0000256" key="3">
    <source>
        <dbReference type="ARBA" id="ARBA00022806"/>
    </source>
</evidence>
<accession>A0A8X6IEM9</accession>
<dbReference type="SMART" id="SM00487">
    <property type="entry name" value="DEXDc"/>
    <property type="match status" value="1"/>
</dbReference>
<evidence type="ECO:0000256" key="7">
    <source>
        <dbReference type="RuleBase" id="RU365068"/>
    </source>
</evidence>
<dbReference type="CDD" id="cd18787">
    <property type="entry name" value="SF2_C_DEAD"/>
    <property type="match status" value="1"/>
</dbReference>
<feature type="region of interest" description="Disordered" evidence="9">
    <location>
        <begin position="505"/>
        <end position="545"/>
    </location>
</feature>
<evidence type="ECO:0000313" key="14">
    <source>
        <dbReference type="Proteomes" id="UP000887116"/>
    </source>
</evidence>
<dbReference type="InterPro" id="IPR014014">
    <property type="entry name" value="RNA_helicase_DEAD_Q_motif"/>
</dbReference>
<keyword evidence="2 7" id="KW-0378">Hydrolase</keyword>
<sequence length="833" mass="95082">MGPPMKFNRGRTNKKSFGKKNKVKVFKEKESKVALFKKEVEELTKQYEEFDSQSNNFEDYPLSERTKKALSRWGYFSPTEIQKESIGLALKGHDILGAAKTGSGKTLAFLVPVLEKLYVAGWSIFDGLGAIVITPTRELAYQIFEVLRKVGVHHNFSAALVIGGKDLEQERKALDRCNILICTPGRLLQHMNENPSFDAINLQILVLDEADRILDLGFQKAVNAILENFPPERQTLLFSATQTKSVKDLARLSLKNPMYVSVHEHAKHITPEGLQQSYVVCEAHDKTNMIWSFIRSHPKQKILVFMSSCKQTKYIYESFCRLRPGVTVMALYGSLHQLRRMKIYDEFCKKNHAVMFATDVAARGLDFPNVNWVIQLDCPEDVNTYIHRAGRTARFKNDGEGLLVLLPTEEKSMVEQLHKRKIPIEKIHINPNKLQRISKKLQLLCARDNDLKDSCERAFKSYLKNMFLMKDKTVFDVTAVDVQKFADSLGLLTPPRVRFLEKHLKNSNKEDEPSKVESSEVEFSEVEPSKPSISDDHSSTKEKDSLLHSSIVSDGSDDELCDIVELTKPNDIISGEDNEKQNEDELVKSKKPLTKFALVRKLLKRKGVRLNTITHFDENGQPIHEACGNMVRVAAPELQREINDGGFILKKVLLLKEKEDEIDKTLFRQRIRAKHRAEKLATKDKKLGRDPPSDATAVLNDNKDNESNTSNDDDSGDDIDPNTMNASNSDSEANESYDNDSEESEQELEKTDDEQQKFENMQQESESDNELEESKESESEEEVRSNGKRKLNYVQEKVKKQKVDESDRSKKITKLGRNIEDDEQLALYFLDNN</sequence>
<dbReference type="EMBL" id="BMAO01001785">
    <property type="protein sequence ID" value="GFQ75825.1"/>
    <property type="molecule type" value="Genomic_DNA"/>
</dbReference>
<feature type="compositionally biased region" description="Basic and acidic residues" evidence="9">
    <location>
        <begin position="533"/>
        <end position="545"/>
    </location>
</feature>
<dbReference type="PROSITE" id="PS00039">
    <property type="entry name" value="DEAD_ATP_HELICASE"/>
    <property type="match status" value="1"/>
</dbReference>
<evidence type="ECO:0000256" key="8">
    <source>
        <dbReference type="SAM" id="Coils"/>
    </source>
</evidence>
<evidence type="ECO:0000259" key="11">
    <source>
        <dbReference type="PROSITE" id="PS51194"/>
    </source>
</evidence>
<dbReference type="InterPro" id="IPR000629">
    <property type="entry name" value="RNA-helicase_DEAD-box_CS"/>
</dbReference>
<dbReference type="GO" id="GO:0016787">
    <property type="term" value="F:hydrolase activity"/>
    <property type="evidence" value="ECO:0007669"/>
    <property type="project" value="UniProtKB-KW"/>
</dbReference>
<evidence type="ECO:0000256" key="9">
    <source>
        <dbReference type="SAM" id="MobiDB-lite"/>
    </source>
</evidence>
<dbReference type="PROSITE" id="PS51194">
    <property type="entry name" value="HELICASE_CTER"/>
    <property type="match status" value="1"/>
</dbReference>
<comment type="domain">
    <text evidence="7">The Q motif is unique to and characteristic of the DEAD box family of RNA helicases and controls ATP binding and hydrolysis.</text>
</comment>
<dbReference type="PANTHER" id="PTHR24031">
    <property type="entry name" value="RNA HELICASE"/>
    <property type="match status" value="1"/>
</dbReference>
<feature type="domain" description="Helicase C-terminal" evidence="11">
    <location>
        <begin position="273"/>
        <end position="438"/>
    </location>
</feature>
<dbReference type="SMART" id="SM00490">
    <property type="entry name" value="HELICc"/>
    <property type="match status" value="1"/>
</dbReference>
<feature type="compositionally biased region" description="Acidic residues" evidence="9">
    <location>
        <begin position="732"/>
        <end position="746"/>
    </location>
</feature>
<feature type="compositionally biased region" description="Acidic residues" evidence="9">
    <location>
        <begin position="711"/>
        <end position="720"/>
    </location>
</feature>
<feature type="compositionally biased region" description="Basic and acidic residues" evidence="9">
    <location>
        <begin position="505"/>
        <end position="518"/>
    </location>
</feature>
<name>A0A8X6IEM9_TRICU</name>
<dbReference type="SMART" id="SM01178">
    <property type="entry name" value="DUF4217"/>
    <property type="match status" value="1"/>
</dbReference>
<keyword evidence="5 7" id="KW-0694">RNA-binding</keyword>
<keyword evidence="3 7" id="KW-0347">Helicase</keyword>
<feature type="region of interest" description="Disordered" evidence="9">
    <location>
        <begin position="673"/>
        <end position="792"/>
    </location>
</feature>
<dbReference type="GO" id="GO:0003723">
    <property type="term" value="F:RNA binding"/>
    <property type="evidence" value="ECO:0007669"/>
    <property type="project" value="UniProtKB-UniRule"/>
</dbReference>
<dbReference type="OrthoDB" id="10259640at2759"/>
<reference evidence="13" key="1">
    <citation type="submission" date="2020-07" db="EMBL/GenBank/DDBJ databases">
        <title>Multicomponent nature underlies the extraordinary mechanical properties of spider dragline silk.</title>
        <authorList>
            <person name="Kono N."/>
            <person name="Nakamura H."/>
            <person name="Mori M."/>
            <person name="Yoshida Y."/>
            <person name="Ohtoshi R."/>
            <person name="Malay A.D."/>
            <person name="Moran D.A.P."/>
            <person name="Tomita M."/>
            <person name="Numata K."/>
            <person name="Arakawa K."/>
        </authorList>
    </citation>
    <scope>NUCLEOTIDE SEQUENCE</scope>
</reference>
<feature type="coiled-coil region" evidence="8">
    <location>
        <begin position="26"/>
        <end position="53"/>
    </location>
</feature>
<comment type="function">
    <text evidence="7">RNA helicase.</text>
</comment>
<dbReference type="GO" id="GO:0005524">
    <property type="term" value="F:ATP binding"/>
    <property type="evidence" value="ECO:0007669"/>
    <property type="project" value="UniProtKB-UniRule"/>
</dbReference>
<keyword evidence="1 7" id="KW-0547">Nucleotide-binding</keyword>
<dbReference type="EC" id="3.6.4.13" evidence="7"/>
<evidence type="ECO:0000256" key="4">
    <source>
        <dbReference type="ARBA" id="ARBA00022840"/>
    </source>
</evidence>
<dbReference type="InterPro" id="IPR001650">
    <property type="entry name" value="Helicase_C-like"/>
</dbReference>
<evidence type="ECO:0000256" key="6">
    <source>
        <dbReference type="PROSITE-ProRule" id="PRU00552"/>
    </source>
</evidence>
<comment type="similarity">
    <text evidence="7">Belongs to the DEAD box helicase family.</text>
</comment>
<dbReference type="PROSITE" id="PS51195">
    <property type="entry name" value="Q_MOTIF"/>
    <property type="match status" value="1"/>
</dbReference>
<feature type="domain" description="Helicase ATP-binding" evidence="10">
    <location>
        <begin position="86"/>
        <end position="260"/>
    </location>
</feature>
<dbReference type="Pfam" id="PF00271">
    <property type="entry name" value="Helicase_C"/>
    <property type="match status" value="1"/>
</dbReference>
<dbReference type="Gene3D" id="3.40.50.300">
    <property type="entry name" value="P-loop containing nucleotide triphosphate hydrolases"/>
    <property type="match status" value="2"/>
</dbReference>
<feature type="compositionally biased region" description="Basic and acidic residues" evidence="9">
    <location>
        <begin position="678"/>
        <end position="692"/>
    </location>
</feature>
<dbReference type="PROSITE" id="PS51192">
    <property type="entry name" value="HELICASE_ATP_BIND_1"/>
    <property type="match status" value="1"/>
</dbReference>
<feature type="compositionally biased region" description="Basic and acidic residues" evidence="9">
    <location>
        <begin position="747"/>
        <end position="757"/>
    </location>
</feature>
<dbReference type="InterPro" id="IPR027417">
    <property type="entry name" value="P-loop_NTPase"/>
</dbReference>
<dbReference type="InterPro" id="IPR011545">
    <property type="entry name" value="DEAD/DEAH_box_helicase_dom"/>
</dbReference>
<evidence type="ECO:0000256" key="5">
    <source>
        <dbReference type="ARBA" id="ARBA00022884"/>
    </source>
</evidence>
<dbReference type="CDD" id="cd17941">
    <property type="entry name" value="DEADc_DDX10"/>
    <property type="match status" value="1"/>
</dbReference>
<keyword evidence="14" id="KW-1185">Reference proteome</keyword>
<dbReference type="Pfam" id="PF13959">
    <property type="entry name" value="CTE_SPB4"/>
    <property type="match status" value="1"/>
</dbReference>
<feature type="domain" description="DEAD-box RNA helicase Q" evidence="12">
    <location>
        <begin position="55"/>
        <end position="83"/>
    </location>
</feature>
<comment type="catalytic activity">
    <reaction evidence="7">
        <text>ATP + H2O = ADP + phosphate + H(+)</text>
        <dbReference type="Rhea" id="RHEA:13065"/>
        <dbReference type="ChEBI" id="CHEBI:15377"/>
        <dbReference type="ChEBI" id="CHEBI:15378"/>
        <dbReference type="ChEBI" id="CHEBI:30616"/>
        <dbReference type="ChEBI" id="CHEBI:43474"/>
        <dbReference type="ChEBI" id="CHEBI:456216"/>
        <dbReference type="EC" id="3.6.4.13"/>
    </reaction>
</comment>
<evidence type="ECO:0000313" key="13">
    <source>
        <dbReference type="EMBL" id="GFQ75825.1"/>
    </source>
</evidence>
<comment type="caution">
    <text evidence="13">The sequence shown here is derived from an EMBL/GenBank/DDBJ whole genome shotgun (WGS) entry which is preliminary data.</text>
</comment>
<proteinExistence type="inferred from homology"/>
<dbReference type="GO" id="GO:0003724">
    <property type="term" value="F:RNA helicase activity"/>
    <property type="evidence" value="ECO:0007669"/>
    <property type="project" value="UniProtKB-EC"/>
</dbReference>
<dbReference type="Proteomes" id="UP000887116">
    <property type="component" value="Unassembled WGS sequence"/>
</dbReference>
<evidence type="ECO:0000256" key="1">
    <source>
        <dbReference type="ARBA" id="ARBA00022741"/>
    </source>
</evidence>
<evidence type="ECO:0000259" key="10">
    <source>
        <dbReference type="PROSITE" id="PS51192"/>
    </source>
</evidence>
<dbReference type="Pfam" id="PF00270">
    <property type="entry name" value="DEAD"/>
    <property type="match status" value="1"/>
</dbReference>
<dbReference type="AlphaFoldDB" id="A0A8X6IEM9"/>
<gene>
    <name evidence="13" type="primary">DDX10</name>
    <name evidence="13" type="ORF">TNCT_711221</name>
</gene>
<dbReference type="SUPFAM" id="SSF52540">
    <property type="entry name" value="P-loop containing nucleoside triphosphate hydrolases"/>
    <property type="match status" value="1"/>
</dbReference>
<keyword evidence="4 7" id="KW-0067">ATP-binding</keyword>
<evidence type="ECO:0000256" key="2">
    <source>
        <dbReference type="ARBA" id="ARBA00022801"/>
    </source>
</evidence>
<dbReference type="InterPro" id="IPR025313">
    <property type="entry name" value="SPB4-like_CTE"/>
</dbReference>